<evidence type="ECO:0000256" key="21">
    <source>
        <dbReference type="RuleBase" id="RU000679"/>
    </source>
</evidence>
<dbReference type="InterPro" id="IPR005225">
    <property type="entry name" value="Small_GTP-bd"/>
</dbReference>
<dbReference type="EMBL" id="JAFNEN010000152">
    <property type="protein sequence ID" value="KAG8191774.1"/>
    <property type="molecule type" value="Genomic_DNA"/>
</dbReference>
<dbReference type="GO" id="GO:0003924">
    <property type="term" value="F:GTPase activity"/>
    <property type="evidence" value="ECO:0007669"/>
    <property type="project" value="InterPro"/>
</dbReference>
<keyword evidence="5 21" id="KW-0813">Transport</keyword>
<dbReference type="CDD" id="cd01874">
    <property type="entry name" value="Cdc42"/>
    <property type="match status" value="1"/>
</dbReference>
<evidence type="ECO:0000256" key="19">
    <source>
        <dbReference type="ARBA" id="ARBA00023303"/>
    </source>
</evidence>
<keyword evidence="7" id="KW-1003">Cell membrane</keyword>
<reference evidence="22 23" key="1">
    <citation type="journal article" date="2022" name="Nat. Ecol. Evol.">
        <title>A masculinizing supergene underlies an exaggerated male reproductive morph in a spider.</title>
        <authorList>
            <person name="Hendrickx F."/>
            <person name="De Corte Z."/>
            <person name="Sonet G."/>
            <person name="Van Belleghem S.M."/>
            <person name="Kostlbacher S."/>
            <person name="Vangestel C."/>
        </authorList>
    </citation>
    <scope>NUCLEOTIDE SEQUENCE [LARGE SCALE GENOMIC DNA]</scope>
    <source>
        <strain evidence="22">W744_W776</strain>
    </source>
</reference>
<dbReference type="PROSITE" id="PS51421">
    <property type="entry name" value="RAS"/>
    <property type="match status" value="1"/>
</dbReference>
<dbReference type="FunFam" id="3.40.50.300:FF:000167">
    <property type="entry name" value="Cell division control protein 42 homolog"/>
    <property type="match status" value="1"/>
</dbReference>
<keyword evidence="11" id="KW-1133">Transmembrane helix</keyword>
<dbReference type="PRINTS" id="PR00449">
    <property type="entry name" value="RASTRNSFRMNG"/>
</dbReference>
<dbReference type="GO" id="GO:0009653">
    <property type="term" value="P:anatomical structure morphogenesis"/>
    <property type="evidence" value="ECO:0007669"/>
    <property type="project" value="UniProtKB-ARBA"/>
</dbReference>
<evidence type="ECO:0000256" key="20">
    <source>
        <dbReference type="ARBA" id="ARBA00067720"/>
    </source>
</evidence>
<comment type="subcellular location">
    <subcellularLocation>
        <location evidence="2">Cell membrane</location>
        <topology evidence="2">Lipid-anchor</topology>
    </subcellularLocation>
    <subcellularLocation>
        <location evidence="1">Membrane</location>
        <topology evidence="1">Multi-pass membrane protein</topology>
    </subcellularLocation>
</comment>
<evidence type="ECO:0000256" key="10">
    <source>
        <dbReference type="ARBA" id="ARBA00022741"/>
    </source>
</evidence>
<dbReference type="PROSITE" id="PS51419">
    <property type="entry name" value="RAB"/>
    <property type="match status" value="1"/>
</dbReference>
<evidence type="ECO:0000256" key="6">
    <source>
        <dbReference type="ARBA" id="ARBA00022461"/>
    </source>
</evidence>
<dbReference type="SUPFAM" id="SSF52540">
    <property type="entry name" value="P-loop containing nucleoside triphosphate hydrolases"/>
    <property type="match status" value="1"/>
</dbReference>
<keyword evidence="8" id="KW-0488">Methylation</keyword>
<name>A0AAV6V526_9ARAC</name>
<dbReference type="SMART" id="SM00173">
    <property type="entry name" value="RAS"/>
    <property type="match status" value="1"/>
</dbReference>
<dbReference type="NCBIfam" id="TIGR00231">
    <property type="entry name" value="small_GTP"/>
    <property type="match status" value="1"/>
</dbReference>
<evidence type="ECO:0000256" key="1">
    <source>
        <dbReference type="ARBA" id="ARBA00004141"/>
    </source>
</evidence>
<keyword evidence="10" id="KW-0547">Nucleotide-binding</keyword>
<dbReference type="SMART" id="SM00176">
    <property type="entry name" value="RAN"/>
    <property type="match status" value="1"/>
</dbReference>
<keyword evidence="13 21" id="KW-0406">Ion transport</keyword>
<keyword evidence="15" id="KW-0472">Membrane</keyword>
<dbReference type="Pfam" id="PF00858">
    <property type="entry name" value="ASC"/>
    <property type="match status" value="1"/>
</dbReference>
<evidence type="ECO:0000256" key="7">
    <source>
        <dbReference type="ARBA" id="ARBA00022475"/>
    </source>
</evidence>
<dbReference type="GO" id="GO:0005525">
    <property type="term" value="F:GTP binding"/>
    <property type="evidence" value="ECO:0007669"/>
    <property type="project" value="UniProtKB-KW"/>
</dbReference>
<dbReference type="GO" id="GO:0005737">
    <property type="term" value="C:cytoplasm"/>
    <property type="evidence" value="ECO:0007669"/>
    <property type="project" value="UniProtKB-ARBA"/>
</dbReference>
<evidence type="ECO:0000256" key="3">
    <source>
        <dbReference type="ARBA" id="ARBA00007193"/>
    </source>
</evidence>
<evidence type="ECO:0000256" key="14">
    <source>
        <dbReference type="ARBA" id="ARBA00023134"/>
    </source>
</evidence>
<dbReference type="SMART" id="SM00175">
    <property type="entry name" value="RAB"/>
    <property type="match status" value="1"/>
</dbReference>
<keyword evidence="19 21" id="KW-0407">Ion channel</keyword>
<evidence type="ECO:0000256" key="15">
    <source>
        <dbReference type="ARBA" id="ARBA00023136"/>
    </source>
</evidence>
<evidence type="ECO:0000256" key="12">
    <source>
        <dbReference type="ARBA" id="ARBA00023053"/>
    </source>
</evidence>
<protein>
    <recommendedName>
        <fullName evidence="20">Cdc42 homolog</fullName>
    </recommendedName>
</protein>
<keyword evidence="9 21" id="KW-0812">Transmembrane</keyword>
<dbReference type="Gene3D" id="3.40.50.300">
    <property type="entry name" value="P-loop containing nucleotide triphosphate hydrolases"/>
    <property type="match status" value="1"/>
</dbReference>
<comment type="caution">
    <text evidence="22">The sequence shown here is derived from an EMBL/GenBank/DDBJ whole genome shotgun (WGS) entry which is preliminary data.</text>
</comment>
<dbReference type="InterPro" id="IPR001873">
    <property type="entry name" value="ENaC"/>
</dbReference>
<evidence type="ECO:0000256" key="16">
    <source>
        <dbReference type="ARBA" id="ARBA00023201"/>
    </source>
</evidence>
<keyword evidence="14" id="KW-0342">GTP-binding</keyword>
<dbReference type="Proteomes" id="UP000827092">
    <property type="component" value="Unassembled WGS sequence"/>
</dbReference>
<dbReference type="PROSITE" id="PS51420">
    <property type="entry name" value="RHO"/>
    <property type="match status" value="1"/>
</dbReference>
<dbReference type="GO" id="GO:0022412">
    <property type="term" value="P:cellular process involved in reproduction in multicellular organism"/>
    <property type="evidence" value="ECO:0007669"/>
    <property type="project" value="UniProtKB-ARBA"/>
</dbReference>
<dbReference type="InterPro" id="IPR001806">
    <property type="entry name" value="Small_GTPase"/>
</dbReference>
<dbReference type="GO" id="GO:0005886">
    <property type="term" value="C:plasma membrane"/>
    <property type="evidence" value="ECO:0007669"/>
    <property type="project" value="UniProtKB-SubCell"/>
</dbReference>
<dbReference type="GO" id="GO:0001667">
    <property type="term" value="P:ameboidal-type cell migration"/>
    <property type="evidence" value="ECO:0007669"/>
    <property type="project" value="UniProtKB-ARBA"/>
</dbReference>
<evidence type="ECO:0000256" key="11">
    <source>
        <dbReference type="ARBA" id="ARBA00022989"/>
    </source>
</evidence>
<dbReference type="GO" id="GO:0005272">
    <property type="term" value="F:sodium channel activity"/>
    <property type="evidence" value="ECO:0007669"/>
    <property type="project" value="UniProtKB-KW"/>
</dbReference>
<comment type="similarity">
    <text evidence="4">Belongs to the small GTPase superfamily. Rho family. CDC42 subfamily.</text>
</comment>
<dbReference type="GO" id="GO:0007264">
    <property type="term" value="P:small GTPase-mediated signal transduction"/>
    <property type="evidence" value="ECO:0007669"/>
    <property type="project" value="InterPro"/>
</dbReference>
<dbReference type="GO" id="GO:0035099">
    <property type="term" value="P:hemocyte migration"/>
    <property type="evidence" value="ECO:0007669"/>
    <property type="project" value="UniProtKB-ARBA"/>
</dbReference>
<feature type="non-terminal residue" evidence="22">
    <location>
        <position position="1"/>
    </location>
</feature>
<evidence type="ECO:0000256" key="8">
    <source>
        <dbReference type="ARBA" id="ARBA00022481"/>
    </source>
</evidence>
<accession>A0AAV6V526</accession>
<dbReference type="Gene3D" id="2.60.470.10">
    <property type="entry name" value="Acid-sensing ion channels like domains"/>
    <property type="match status" value="1"/>
</dbReference>
<keyword evidence="6 21" id="KW-0894">Sodium channel</keyword>
<dbReference type="GO" id="GO:0051130">
    <property type="term" value="P:positive regulation of cellular component organization"/>
    <property type="evidence" value="ECO:0007669"/>
    <property type="project" value="UniProtKB-ARBA"/>
</dbReference>
<evidence type="ECO:0000256" key="18">
    <source>
        <dbReference type="ARBA" id="ARBA00023289"/>
    </source>
</evidence>
<sequence>DSLRRASRWTLSEPPVMQTIKCVVVGDGAVGKTCLLISYTTNKFPSEYVPTVFDNYAVTVMIGGEPYTLGLFDTAGQEDYDRLRPLSYPQTDVFLVCFSVVSPSSFENVKEKWVPEITHHCQKTPFLLVGTQIDLRDDGVTVEKLAKNKQKPITYEQGEKLAKELKAVKYVECSALTQKGLKNAFDESILAALSPPKKKTKHPKSEIHFFTLRAMSRPPTPYPVFRKKGPPQQQPEAKKAEEKNEVVEYCKDMLQKSMLTGVPQIVSAPTTRSKVFKTFVVMGSFTGFLYQTSAFLVIYFSYPTLVDVQVTTPPFVDVPSLTICNRNGLRRRVYCNLKPENCSVIDIPLDFCEKYPETCKNGDLIGGNMFPKEEALSDEVSATQEMVEEVGHPVFPLVSSCDFTSINVTFDFCRNTTYKSFIFQDLYGRKNKCYIVNALWSKASLNLGRVPTRARLEMTVDLEPDEYFSLDRTVSGQVAIHSPWNILNPFSEGFSIQPGKMYIIKLEEVRV</sequence>
<dbReference type="GO" id="GO:0035006">
    <property type="term" value="P:melanization defense response"/>
    <property type="evidence" value="ECO:0007669"/>
    <property type="project" value="UniProtKB-ARBA"/>
</dbReference>
<dbReference type="PANTHER" id="PTHR24072">
    <property type="entry name" value="RHO FAMILY GTPASE"/>
    <property type="match status" value="1"/>
</dbReference>
<organism evidence="22 23">
    <name type="scientific">Oedothorax gibbosus</name>
    <dbReference type="NCBI Taxonomy" id="931172"/>
    <lineage>
        <taxon>Eukaryota</taxon>
        <taxon>Metazoa</taxon>
        <taxon>Ecdysozoa</taxon>
        <taxon>Arthropoda</taxon>
        <taxon>Chelicerata</taxon>
        <taxon>Arachnida</taxon>
        <taxon>Araneae</taxon>
        <taxon>Araneomorphae</taxon>
        <taxon>Entelegynae</taxon>
        <taxon>Araneoidea</taxon>
        <taxon>Linyphiidae</taxon>
        <taxon>Erigoninae</taxon>
        <taxon>Oedothorax</taxon>
    </lineage>
</organism>
<dbReference type="Pfam" id="PF00071">
    <property type="entry name" value="Ras"/>
    <property type="match status" value="1"/>
</dbReference>
<evidence type="ECO:0000256" key="5">
    <source>
        <dbReference type="ARBA" id="ARBA00022448"/>
    </source>
</evidence>
<evidence type="ECO:0000256" key="2">
    <source>
        <dbReference type="ARBA" id="ARBA00004193"/>
    </source>
</evidence>
<keyword evidence="17" id="KW-0449">Lipoprotein</keyword>
<keyword evidence="16 21" id="KW-0739">Sodium transport</keyword>
<dbReference type="AlphaFoldDB" id="A0AAV6V526"/>
<evidence type="ECO:0000313" key="23">
    <source>
        <dbReference type="Proteomes" id="UP000827092"/>
    </source>
</evidence>
<keyword evidence="23" id="KW-1185">Reference proteome</keyword>
<dbReference type="SMART" id="SM00174">
    <property type="entry name" value="RHO"/>
    <property type="match status" value="1"/>
</dbReference>
<gene>
    <name evidence="22" type="ORF">JTE90_026809</name>
</gene>
<dbReference type="InterPro" id="IPR027417">
    <property type="entry name" value="P-loop_NTPase"/>
</dbReference>
<keyword evidence="12" id="KW-0915">Sodium</keyword>
<dbReference type="InterPro" id="IPR003578">
    <property type="entry name" value="Small_GTPase_Rho"/>
</dbReference>
<dbReference type="InterPro" id="IPR037874">
    <property type="entry name" value="Cdc42"/>
</dbReference>
<evidence type="ECO:0000256" key="17">
    <source>
        <dbReference type="ARBA" id="ARBA00023288"/>
    </source>
</evidence>
<evidence type="ECO:0000256" key="13">
    <source>
        <dbReference type="ARBA" id="ARBA00023065"/>
    </source>
</evidence>
<dbReference type="GO" id="GO:0003006">
    <property type="term" value="P:developmental process involved in reproduction"/>
    <property type="evidence" value="ECO:0007669"/>
    <property type="project" value="UniProtKB-ARBA"/>
</dbReference>
<evidence type="ECO:0000256" key="9">
    <source>
        <dbReference type="ARBA" id="ARBA00022692"/>
    </source>
</evidence>
<evidence type="ECO:0000313" key="22">
    <source>
        <dbReference type="EMBL" id="KAG8191774.1"/>
    </source>
</evidence>
<comment type="similarity">
    <text evidence="3 21">Belongs to the amiloride-sensitive sodium channel (TC 1.A.6) family.</text>
</comment>
<proteinExistence type="inferred from homology"/>
<keyword evidence="18" id="KW-0636">Prenylation</keyword>
<evidence type="ECO:0000256" key="4">
    <source>
        <dbReference type="ARBA" id="ARBA00008112"/>
    </source>
</evidence>